<dbReference type="Proteomes" id="UP000290189">
    <property type="component" value="Unassembled WGS sequence"/>
</dbReference>
<reference evidence="1 2" key="1">
    <citation type="submission" date="2018-03" db="EMBL/GenBank/DDBJ databases">
        <authorList>
            <person name="Fogelqvist J."/>
        </authorList>
    </citation>
    <scope>NUCLEOTIDE SEQUENCE [LARGE SCALE GENOMIC DNA]</scope>
</reference>
<gene>
    <name evidence="1" type="ORF">PLBR_LOCUS8553</name>
</gene>
<geneLocation type="mitochondrion" evidence="1"/>
<evidence type="ECO:0000313" key="2">
    <source>
        <dbReference type="Proteomes" id="UP000290189"/>
    </source>
</evidence>
<organism evidence="1 2">
    <name type="scientific">Plasmodiophora brassicae</name>
    <name type="common">Clubroot disease agent</name>
    <dbReference type="NCBI Taxonomy" id="37360"/>
    <lineage>
        <taxon>Eukaryota</taxon>
        <taxon>Sar</taxon>
        <taxon>Rhizaria</taxon>
        <taxon>Endomyxa</taxon>
        <taxon>Phytomyxea</taxon>
        <taxon>Plasmodiophorida</taxon>
        <taxon>Plasmodiophoridae</taxon>
        <taxon>Plasmodiophora</taxon>
    </lineage>
</organism>
<protein>
    <submittedName>
        <fullName evidence="1">Uncharacterized protein</fullName>
    </submittedName>
</protein>
<keyword evidence="1" id="KW-0496">Mitochondrion</keyword>
<accession>A0A3P3YMD5</accession>
<sequence length="577" mass="63981">MGYLLKLSTGVPGMYGDALSDWNLESLNATEVAKMVHLYARVGVGPIVPPGTPTSTDEYWADLTLVFPDLPRQIVSGHQRITANVSGLLDEIMHWALLHSAELSIDDVAKLLISFRRARQESASYMLLHCFAPQIKRRLSLGDVDVETLCMLAIAYRNEVKVPGSVDFYPEWDDAFHIRRMVYVGLLPFLGVDTASTHPLIVSSAEFALFRYRYDIIPKVVQVRATEFGYLSCRHMAKLIAIVIRHGSMDHFCFVRDVIMEMMTVKLWARENLADLVDALVTLAESGVNAPVLYDVFTMVLFRDVGCIDPVSTSRIVYAYALVDLPRYAIGLLPLLVNVTFDGLSPHMITNLNSWRMAMPDEENDDIMADYPGALADLFNRCFHWVRGQPPMDAKDANRSMLPWISGPVLSYRMQFASVSRLHVNARSPQRLDIGIASLLLPGVCLTFSGVLKSVHVVQVLRIENVLHRHRAGPTAVLKTHIRVLPSAPKLVPVLAIMGLLNGGRPPSALLPEPSSCKSSKTQTAVSIDVLLRLMPTAFLLLLISAAAAEPVPRAEPERPPARIDADGLYGRRFPIS</sequence>
<proteinExistence type="predicted"/>
<name>A0A3P3YMD5_PLABS</name>
<evidence type="ECO:0000313" key="1">
    <source>
        <dbReference type="EMBL" id="SPR01338.1"/>
    </source>
</evidence>
<dbReference type="EMBL" id="OVEO01000017">
    <property type="protein sequence ID" value="SPR01338.1"/>
    <property type="molecule type" value="Genomic_DNA"/>
</dbReference>
<dbReference type="AlphaFoldDB" id="A0A3P3YMD5"/>